<feature type="domain" description="DUF6788" evidence="1">
    <location>
        <begin position="52"/>
        <end position="114"/>
    </location>
</feature>
<reference evidence="2" key="1">
    <citation type="journal article" date="2014" name="Front. Microbiol.">
        <title>High frequency of phylogenetically diverse reductive dehalogenase-homologous genes in deep subseafloor sedimentary metagenomes.</title>
        <authorList>
            <person name="Kawai M."/>
            <person name="Futagami T."/>
            <person name="Toyoda A."/>
            <person name="Takaki Y."/>
            <person name="Nishi S."/>
            <person name="Hori S."/>
            <person name="Arai W."/>
            <person name="Tsubouchi T."/>
            <person name="Morono Y."/>
            <person name="Uchiyama I."/>
            <person name="Ito T."/>
            <person name="Fujiyama A."/>
            <person name="Inagaki F."/>
            <person name="Takami H."/>
        </authorList>
    </citation>
    <scope>NUCLEOTIDE SEQUENCE</scope>
    <source>
        <strain evidence="2">Expedition CK06-06</strain>
    </source>
</reference>
<feature type="non-terminal residue" evidence="2">
    <location>
        <position position="133"/>
    </location>
</feature>
<evidence type="ECO:0000259" key="1">
    <source>
        <dbReference type="Pfam" id="PF20586"/>
    </source>
</evidence>
<name>X1M792_9ZZZZ</name>
<dbReference type="Pfam" id="PF20586">
    <property type="entry name" value="DUF6788"/>
    <property type="match status" value="1"/>
</dbReference>
<gene>
    <name evidence="2" type="ORF">S06H3_22547</name>
</gene>
<proteinExistence type="predicted"/>
<organism evidence="2">
    <name type="scientific">marine sediment metagenome</name>
    <dbReference type="NCBI Taxonomy" id="412755"/>
    <lineage>
        <taxon>unclassified sequences</taxon>
        <taxon>metagenomes</taxon>
        <taxon>ecological metagenomes</taxon>
    </lineage>
</organism>
<dbReference type="InterPro" id="IPR046738">
    <property type="entry name" value="DUF6788"/>
</dbReference>
<protein>
    <recommendedName>
        <fullName evidence="1">DUF6788 domain-containing protein</fullName>
    </recommendedName>
</protein>
<sequence>MFLVKLGAKRQIKYLLSTEEFKGNLSLIAESSTHKTCHPDTLHNLLKKLSPKKLGQVGPFVDGSMVKVKRRCGNKRCKCYLKGQKHESYYLHYKVKGITKAVYIPVDLEDEVKKWNQEYKKLKEITSEISKIN</sequence>
<evidence type="ECO:0000313" key="2">
    <source>
        <dbReference type="EMBL" id="GAI02244.1"/>
    </source>
</evidence>
<comment type="caution">
    <text evidence="2">The sequence shown here is derived from an EMBL/GenBank/DDBJ whole genome shotgun (WGS) entry which is preliminary data.</text>
</comment>
<accession>X1M792</accession>
<dbReference type="AlphaFoldDB" id="X1M792"/>
<dbReference type="EMBL" id="BARV01012071">
    <property type="protein sequence ID" value="GAI02244.1"/>
    <property type="molecule type" value="Genomic_DNA"/>
</dbReference>